<feature type="chain" id="PRO_5046220279" evidence="1">
    <location>
        <begin position="33"/>
        <end position="114"/>
    </location>
</feature>
<keyword evidence="3" id="KW-1185">Reference proteome</keyword>
<organism evidence="2 3">
    <name type="scientific">Methylobacterium cerastii</name>
    <dbReference type="NCBI Taxonomy" id="932741"/>
    <lineage>
        <taxon>Bacteria</taxon>
        <taxon>Pseudomonadati</taxon>
        <taxon>Pseudomonadota</taxon>
        <taxon>Alphaproteobacteria</taxon>
        <taxon>Hyphomicrobiales</taxon>
        <taxon>Methylobacteriaceae</taxon>
        <taxon>Methylobacterium</taxon>
    </lineage>
</organism>
<evidence type="ECO:0000313" key="3">
    <source>
        <dbReference type="Proteomes" id="UP001055117"/>
    </source>
</evidence>
<reference evidence="2 3" key="1">
    <citation type="journal article" date="2021" name="Front. Microbiol.">
        <title>Comprehensive Comparative Genomics and Phenotyping of Methylobacterium Species.</title>
        <authorList>
            <person name="Alessa O."/>
            <person name="Ogura Y."/>
            <person name="Fujitani Y."/>
            <person name="Takami H."/>
            <person name="Hayashi T."/>
            <person name="Sahin N."/>
            <person name="Tani A."/>
        </authorList>
    </citation>
    <scope>NUCLEOTIDE SEQUENCE [LARGE SCALE GENOMIC DNA]</scope>
    <source>
        <strain evidence="2 3">DSM 23679</strain>
    </source>
</reference>
<dbReference type="Proteomes" id="UP001055117">
    <property type="component" value="Unassembled WGS sequence"/>
</dbReference>
<proteinExistence type="predicted"/>
<feature type="signal peptide" evidence="1">
    <location>
        <begin position="1"/>
        <end position="32"/>
    </location>
</feature>
<sequence>MISHPFPKPLLAAGLAIALATGLLAAASPVKAGEAGTRYASWHGCLDRHFGLQATIGSRPLAADAAIGACREPERAYLSALAASPLLDADDAQQARAALVAQARARLLGRRAAL</sequence>
<dbReference type="EMBL" id="BPQG01000044">
    <property type="protein sequence ID" value="GJD44961.1"/>
    <property type="molecule type" value="Genomic_DNA"/>
</dbReference>
<accession>A0ABQ4QJP5</accession>
<name>A0ABQ4QJP5_9HYPH</name>
<evidence type="ECO:0000313" key="2">
    <source>
        <dbReference type="EMBL" id="GJD44961.1"/>
    </source>
</evidence>
<gene>
    <name evidence="2" type="ORF">AFCDBAGC_2830</name>
</gene>
<protein>
    <submittedName>
        <fullName evidence="2">Uncharacterized protein</fullName>
    </submittedName>
</protein>
<comment type="caution">
    <text evidence="2">The sequence shown here is derived from an EMBL/GenBank/DDBJ whole genome shotgun (WGS) entry which is preliminary data.</text>
</comment>
<keyword evidence="1" id="KW-0732">Signal</keyword>
<evidence type="ECO:0000256" key="1">
    <source>
        <dbReference type="SAM" id="SignalP"/>
    </source>
</evidence>
<dbReference type="RefSeq" id="WP_147753058.1">
    <property type="nucleotide sequence ID" value="NZ_BPQG01000044.1"/>
</dbReference>